<proteinExistence type="predicted"/>
<dbReference type="RefSeq" id="WP_236986735.1">
    <property type="nucleotide sequence ID" value="NZ_AP023086.1"/>
</dbReference>
<accession>A0AAN2BJS4</accession>
<protein>
    <submittedName>
        <fullName evidence="1">Uncharacterized protein</fullName>
    </submittedName>
</protein>
<name>A0AAN2BJS4_9GAMM</name>
<dbReference type="KEGG" id="marq:MARGE09_P1463"/>
<reference evidence="1 2" key="1">
    <citation type="journal article" date="2022" name="IScience">
        <title>An ultrasensitive nanofiber-based assay for enzymatic hydrolysis and deep-sea microbial degradation of cellulose.</title>
        <authorList>
            <person name="Tsudome M."/>
            <person name="Tachioka M."/>
            <person name="Miyazaki M."/>
            <person name="Uchimura K."/>
            <person name="Tsuda M."/>
            <person name="Takaki Y."/>
            <person name="Deguchi S."/>
        </authorList>
    </citation>
    <scope>NUCLEOTIDE SEQUENCE [LARGE SCALE GENOMIC DNA]</scope>
    <source>
        <strain evidence="1 2">GE09</strain>
    </source>
</reference>
<sequence>MAAGDQLLVSCGVLKRAKGGTHVNITLFGDVKRMKTREILLADEKHVTAQIKTMKIKELERHTKKLLALLGQTDYDQVMAAAIKAIPQLDSAGNRFQILQELIEAQLPSESTSQQQPVLERVTVLIMVLVAKKFTKILKEQD</sequence>
<dbReference type="AlphaFoldDB" id="A0AAN2BJS4"/>
<gene>
    <name evidence="1" type="ORF">MARGE09_P1463</name>
</gene>
<dbReference type="Proteomes" id="UP001320119">
    <property type="component" value="Chromosome"/>
</dbReference>
<dbReference type="EMBL" id="AP023086">
    <property type="protein sequence ID" value="BCD97262.1"/>
    <property type="molecule type" value="Genomic_DNA"/>
</dbReference>
<keyword evidence="2" id="KW-1185">Reference proteome</keyword>
<evidence type="ECO:0000313" key="2">
    <source>
        <dbReference type="Proteomes" id="UP001320119"/>
    </source>
</evidence>
<evidence type="ECO:0000313" key="1">
    <source>
        <dbReference type="EMBL" id="BCD97262.1"/>
    </source>
</evidence>
<organism evidence="1 2">
    <name type="scientific">Marinagarivorans cellulosilyticus</name>
    <dbReference type="NCBI Taxonomy" id="2721545"/>
    <lineage>
        <taxon>Bacteria</taxon>
        <taxon>Pseudomonadati</taxon>
        <taxon>Pseudomonadota</taxon>
        <taxon>Gammaproteobacteria</taxon>
        <taxon>Cellvibrionales</taxon>
        <taxon>Cellvibrionaceae</taxon>
        <taxon>Marinagarivorans</taxon>
    </lineage>
</organism>